<keyword evidence="7" id="KW-1185">Reference proteome</keyword>
<feature type="binding site" evidence="4">
    <location>
        <position position="194"/>
    </location>
    <ligand>
        <name>1D-myo-inositol 2-(L-cysteinylamino)-2-deoxy-alpha-D-glucopyranoside</name>
        <dbReference type="ChEBI" id="CHEBI:58887"/>
    </ligand>
</feature>
<dbReference type="EC" id="2.3.1.189" evidence="4"/>
<dbReference type="CDD" id="cd04301">
    <property type="entry name" value="NAT_SF"/>
    <property type="match status" value="2"/>
</dbReference>
<evidence type="ECO:0000313" key="7">
    <source>
        <dbReference type="Proteomes" id="UP001500908"/>
    </source>
</evidence>
<feature type="binding site" evidence="4">
    <location>
        <position position="289"/>
    </location>
    <ligand>
        <name>1D-myo-inositol 2-(L-cysteinylamino)-2-deoxy-alpha-D-glucopyranoside</name>
        <dbReference type="ChEBI" id="CHEBI:58887"/>
    </ligand>
</feature>
<comment type="similarity">
    <text evidence="4">Belongs to the acetyltransferase family. MshD subfamily.</text>
</comment>
<dbReference type="InterPro" id="IPR017813">
    <property type="entry name" value="Mycothiol_AcTrfase"/>
</dbReference>
<comment type="function">
    <text evidence="4">Catalyzes the transfer of acetyl from acetyl-CoA to desacetylmycothiol (Cys-GlcN-Ins) to form mycothiol.</text>
</comment>
<feature type="binding site" evidence="4">
    <location>
        <begin position="262"/>
        <end position="268"/>
    </location>
    <ligand>
        <name>acetyl-CoA</name>
        <dbReference type="ChEBI" id="CHEBI:57288"/>
        <label>2</label>
    </ligand>
</feature>
<dbReference type="PANTHER" id="PTHR43617:SF31">
    <property type="entry name" value="MYCOTHIOL ACETYLTRANSFERASE"/>
    <property type="match status" value="1"/>
</dbReference>
<feature type="binding site" evidence="4">
    <location>
        <position position="33"/>
    </location>
    <ligand>
        <name>1D-myo-inositol 2-(L-cysteinylamino)-2-deoxy-alpha-D-glucopyranoside</name>
        <dbReference type="ChEBI" id="CHEBI:58887"/>
    </ligand>
</feature>
<comment type="caution">
    <text evidence="6">The sequence shown here is derived from an EMBL/GenBank/DDBJ whole genome shotgun (WGS) entry which is preliminary data.</text>
</comment>
<feature type="binding site" evidence="4">
    <location>
        <begin position="294"/>
        <end position="299"/>
    </location>
    <ligand>
        <name>acetyl-CoA</name>
        <dbReference type="ChEBI" id="CHEBI:57288"/>
        <label>2</label>
    </ligand>
</feature>
<dbReference type="SUPFAM" id="SSF55729">
    <property type="entry name" value="Acyl-CoA N-acyltransferases (Nat)"/>
    <property type="match status" value="1"/>
</dbReference>
<accession>A0ABP7F2T7</accession>
<name>A0ABP7F2T7_9ACTN</name>
<dbReference type="PIRSF" id="PIRSF021524">
    <property type="entry name" value="MSH_acetyltransferase"/>
    <property type="match status" value="1"/>
</dbReference>
<keyword evidence="1 4" id="KW-0808">Transferase</keyword>
<gene>
    <name evidence="4 6" type="primary">mshD</name>
    <name evidence="6" type="ORF">GCM10022402_08520</name>
</gene>
<comment type="subunit">
    <text evidence="4">Monomer.</text>
</comment>
<comment type="caution">
    <text evidence="4">Lacks conserved residue(s) required for the propagation of feature annotation.</text>
</comment>
<dbReference type="Gene3D" id="3.40.630.30">
    <property type="match status" value="1"/>
</dbReference>
<feature type="domain" description="N-acetyltransferase" evidence="5">
    <location>
        <begin position="167"/>
        <end position="320"/>
    </location>
</feature>
<dbReference type="PANTHER" id="PTHR43617">
    <property type="entry name" value="L-AMINO ACID N-ACETYLTRANSFERASE"/>
    <property type="match status" value="1"/>
</dbReference>
<reference evidence="7" key="1">
    <citation type="journal article" date="2019" name="Int. J. Syst. Evol. Microbiol.">
        <title>The Global Catalogue of Microorganisms (GCM) 10K type strain sequencing project: providing services to taxonomists for standard genome sequencing and annotation.</title>
        <authorList>
            <consortium name="The Broad Institute Genomics Platform"/>
            <consortium name="The Broad Institute Genome Sequencing Center for Infectious Disease"/>
            <person name="Wu L."/>
            <person name="Ma J."/>
        </authorList>
    </citation>
    <scope>NUCLEOTIDE SEQUENCE [LARGE SCALE GENOMIC DNA]</scope>
    <source>
        <strain evidence="7">JCM 17137</strain>
    </source>
</reference>
<dbReference type="PROSITE" id="PS51186">
    <property type="entry name" value="GNAT"/>
    <property type="match status" value="2"/>
</dbReference>
<dbReference type="EMBL" id="BAABDD010000003">
    <property type="protein sequence ID" value="GAA3730140.1"/>
    <property type="molecule type" value="Genomic_DNA"/>
</dbReference>
<evidence type="ECO:0000256" key="2">
    <source>
        <dbReference type="ARBA" id="ARBA00022737"/>
    </source>
</evidence>
<dbReference type="Proteomes" id="UP001500908">
    <property type="component" value="Unassembled WGS sequence"/>
</dbReference>
<evidence type="ECO:0000313" key="6">
    <source>
        <dbReference type="EMBL" id="GAA3730140.1"/>
    </source>
</evidence>
<sequence>MRVTAELSPTEATAVAGIADAARQHDGVAALSEQTLLRVRHGAQGSEVHFHLLFTGGEGDDAELSGFGFVERMPEEPDFAELVVTPEQRGAGHGTRLLASLAGDASERGLRVWAHGRTPQAVALARSAGWEQVRGLWKMRLRLRSTEEASAPTLPEPHLSNELASRLHIRTFEVGADEEEWLAVNARAFADHPEQGSLTLADLRQREEEDWFDPAGFFVAVERESGRIAGFHWTKVHADGAGLTEGEPVGEVYVVGVAPEWRGTGLGRTLTVTGVRYLAERGLPWVLLYVDEENRAAVRLYESLGFTLWDADVMYAMPDK</sequence>
<feature type="binding site" evidence="4">
    <location>
        <begin position="82"/>
        <end position="84"/>
    </location>
    <ligand>
        <name>acetyl-CoA</name>
        <dbReference type="ChEBI" id="CHEBI:57288"/>
        <label>1</label>
    </ligand>
</feature>
<comment type="catalytic activity">
    <reaction evidence="4">
        <text>1D-myo-inositol 2-(L-cysteinylamino)-2-deoxy-alpha-D-glucopyranoside + acetyl-CoA = mycothiol + CoA + H(+)</text>
        <dbReference type="Rhea" id="RHEA:26172"/>
        <dbReference type="ChEBI" id="CHEBI:15378"/>
        <dbReference type="ChEBI" id="CHEBI:16768"/>
        <dbReference type="ChEBI" id="CHEBI:57287"/>
        <dbReference type="ChEBI" id="CHEBI:57288"/>
        <dbReference type="ChEBI" id="CHEBI:58887"/>
        <dbReference type="EC" id="2.3.1.189"/>
    </reaction>
</comment>
<evidence type="ECO:0000256" key="1">
    <source>
        <dbReference type="ARBA" id="ARBA00022679"/>
    </source>
</evidence>
<dbReference type="InterPro" id="IPR016181">
    <property type="entry name" value="Acyl_CoA_acyltransferase"/>
</dbReference>
<dbReference type="HAMAP" id="MF_01698">
    <property type="entry name" value="MshD"/>
    <property type="match status" value="1"/>
</dbReference>
<evidence type="ECO:0000256" key="3">
    <source>
        <dbReference type="ARBA" id="ARBA00023315"/>
    </source>
</evidence>
<feature type="binding site" evidence="4">
    <location>
        <begin position="255"/>
        <end position="257"/>
    </location>
    <ligand>
        <name>acetyl-CoA</name>
        <dbReference type="ChEBI" id="CHEBI:57288"/>
        <label>2</label>
    </ligand>
</feature>
<evidence type="ECO:0000256" key="4">
    <source>
        <dbReference type="HAMAP-Rule" id="MF_01698"/>
    </source>
</evidence>
<feature type="binding site" evidence="4">
    <location>
        <position position="251"/>
    </location>
    <ligand>
        <name>1D-myo-inositol 2-(L-cysteinylamino)-2-deoxy-alpha-D-glucopyranoside</name>
        <dbReference type="ChEBI" id="CHEBI:58887"/>
    </ligand>
</feature>
<keyword evidence="2 4" id="KW-0677">Repeat</keyword>
<keyword evidence="3 4" id="KW-0012">Acyltransferase</keyword>
<evidence type="ECO:0000259" key="5">
    <source>
        <dbReference type="PROSITE" id="PS51186"/>
    </source>
</evidence>
<protein>
    <recommendedName>
        <fullName evidence="4">Mycothiol acetyltransferase</fullName>
        <shortName evidence="4">MSH acetyltransferase</shortName>
        <ecNumber evidence="4">2.3.1.189</ecNumber>
    </recommendedName>
    <alternativeName>
        <fullName evidence="4">Mycothiol synthase</fullName>
    </alternativeName>
</protein>
<dbReference type="InterPro" id="IPR050276">
    <property type="entry name" value="MshD_Acetyltransferase"/>
</dbReference>
<dbReference type="NCBIfam" id="TIGR03448">
    <property type="entry name" value="mycothiol_MshD"/>
    <property type="match status" value="1"/>
</dbReference>
<dbReference type="Pfam" id="PF00583">
    <property type="entry name" value="Acetyltransf_1"/>
    <property type="match status" value="2"/>
</dbReference>
<feature type="domain" description="N-acetyltransferase" evidence="5">
    <location>
        <begin position="2"/>
        <end position="144"/>
    </location>
</feature>
<dbReference type="InterPro" id="IPR000182">
    <property type="entry name" value="GNAT_dom"/>
</dbReference>
<feature type="binding site" evidence="4">
    <location>
        <position position="235"/>
    </location>
    <ligand>
        <name>1D-myo-inositol 2-(L-cysteinylamino)-2-deoxy-alpha-D-glucopyranoside</name>
        <dbReference type="ChEBI" id="CHEBI:58887"/>
    </ligand>
</feature>
<proteinExistence type="inferred from homology"/>
<organism evidence="6 7">
    <name type="scientific">Salinactinospora qingdaonensis</name>
    <dbReference type="NCBI Taxonomy" id="702744"/>
    <lineage>
        <taxon>Bacteria</taxon>
        <taxon>Bacillati</taxon>
        <taxon>Actinomycetota</taxon>
        <taxon>Actinomycetes</taxon>
        <taxon>Streptosporangiales</taxon>
        <taxon>Nocardiopsidaceae</taxon>
        <taxon>Salinactinospora</taxon>
    </lineage>
</organism>